<gene>
    <name evidence="2" type="ORF">KJ970_19800</name>
</gene>
<comment type="caution">
    <text evidence="2">The sequence shown here is derived from an EMBL/GenBank/DDBJ whole genome shotgun (WGS) entry which is preliminary data.</text>
</comment>
<evidence type="ECO:0000259" key="1">
    <source>
        <dbReference type="PROSITE" id="PS51494"/>
    </source>
</evidence>
<dbReference type="EMBL" id="JAHJDP010000116">
    <property type="protein sequence ID" value="MBU2693166.1"/>
    <property type="molecule type" value="Genomic_DNA"/>
</dbReference>
<dbReference type="AlphaFoldDB" id="A0A948S065"/>
<name>A0A948S065_UNCEI</name>
<evidence type="ECO:0000313" key="3">
    <source>
        <dbReference type="Proteomes" id="UP000777784"/>
    </source>
</evidence>
<reference evidence="2" key="1">
    <citation type="submission" date="2021-05" db="EMBL/GenBank/DDBJ databases">
        <title>Energy efficiency and biological interactions define the core microbiome of deep oligotrophic groundwater.</title>
        <authorList>
            <person name="Mehrshad M."/>
            <person name="Lopez-Fernandez M."/>
            <person name="Bell E."/>
            <person name="Bernier-Latmani R."/>
            <person name="Bertilsson S."/>
            <person name="Dopson M."/>
        </authorList>
    </citation>
    <scope>NUCLEOTIDE SEQUENCE</scope>
    <source>
        <strain evidence="2">Modern_marine.mb.64</strain>
    </source>
</reference>
<protein>
    <recommendedName>
        <fullName evidence="1">Peptidase S55 domain-containing protein</fullName>
    </recommendedName>
</protein>
<dbReference type="Pfam" id="PF05580">
    <property type="entry name" value="Peptidase_S55"/>
    <property type="match status" value="1"/>
</dbReference>
<proteinExistence type="predicted"/>
<evidence type="ECO:0000313" key="2">
    <source>
        <dbReference type="EMBL" id="MBU2693166.1"/>
    </source>
</evidence>
<feature type="domain" description="Peptidase S55" evidence="1">
    <location>
        <begin position="1"/>
        <end position="167"/>
    </location>
</feature>
<organism evidence="2 3">
    <name type="scientific">Eiseniibacteriota bacterium</name>
    <dbReference type="NCBI Taxonomy" id="2212470"/>
    <lineage>
        <taxon>Bacteria</taxon>
        <taxon>Candidatus Eiseniibacteriota</taxon>
    </lineage>
</organism>
<dbReference type="PROSITE" id="PS51494">
    <property type="entry name" value="SPOIVB"/>
    <property type="match status" value="1"/>
</dbReference>
<sequence>MENPLTFMRPILRRSIPPLNYSLLCSLITLHFFFAAAKGEASTPFEWGDKPLPIFPLEEIKPGLRGVGWSVFRGSEPDSFGVEILGVMKGTGPNSSRILFIAEGEFLQKTGIVSGMSGSPVLIDGRLVGAAAFAYGFAKDPIGAITPIGEMMAILDLPADTLRAKTGMPRKGDVDFRTTRDGGPGDLIAWRSLCEDPKAWAEKLVGPYATAGATATATSLIPIQTPVSISPMTPDARTLMTPLFEALGWIPSESIPSTTLDRLIENATPAAGCGLGDSQAHPLSAAAGAGGSEGRPGPIVPGSSIGARLLGGDADLTAIGTVTYRSGNRILAFGHPMMNSGALFMPLVQAEIHGVMPSRNVSFKMGSGGETVGTLVQDQRAGISGVLGFPPKTLPMEVSIRDPLGVKREYHFDLVRQQFLTPFLVAWAASNSFTYNLAEADAVTADIRIQIHLTDGRTLHFRDLISSQQPAGSLGLSATQMMTYLLQSTFAPFPVESISLDAGIEWGLKRLVLEKVEADQSSIEPGDVVRLRVFMRQHEGKAAWREYDVPIPKQVQGDRIIVIASSFQDFLTWDQERAPEKYSPQDFEHLIDLLGDLPSQEDLIIRVYAPSAGALIRGREVGSLPGSVLRILQDPSTQGTVSPISGLLVYEERIPLGYQLLGGSGVVLQVTRKGVK</sequence>
<accession>A0A948S065</accession>
<dbReference type="InterPro" id="IPR008763">
    <property type="entry name" value="Peptidase_S55"/>
</dbReference>
<dbReference type="Proteomes" id="UP000777784">
    <property type="component" value="Unassembled WGS sequence"/>
</dbReference>